<dbReference type="InterPro" id="IPR046188">
    <property type="entry name" value="DUF6216"/>
</dbReference>
<dbReference type="Pfam" id="PF19723">
    <property type="entry name" value="DUF6216"/>
    <property type="match status" value="1"/>
</dbReference>
<proteinExistence type="predicted"/>
<evidence type="ECO:0008006" key="4">
    <source>
        <dbReference type="Google" id="ProtNLM"/>
    </source>
</evidence>
<dbReference type="Proteomes" id="UP000822271">
    <property type="component" value="Unassembled WGS sequence"/>
</dbReference>
<name>A0A2J0SNE9_STEMA</name>
<evidence type="ECO:0000313" key="3">
    <source>
        <dbReference type="Proteomes" id="UP000822271"/>
    </source>
</evidence>
<comment type="caution">
    <text evidence="2">The sequence shown here is derived from an EMBL/GenBank/DDBJ whole genome shotgun (WGS) entry which is preliminary data.</text>
</comment>
<reference evidence="2" key="1">
    <citation type="submission" date="2018-09" db="EMBL/GenBank/DDBJ databases">
        <authorList>
            <person name="Groschel M."/>
            <person name="Kohl T."/>
            <person name="Conchillo-Sole O."/>
            <person name="Mamat U."/>
            <person name="Yero D."/>
            <person name="Niemann S."/>
            <person name="Daura X."/>
            <person name="Gibert I."/>
        </authorList>
    </citation>
    <scope>NUCLEOTIDE SEQUENCE</scope>
    <source>
        <strain evidence="2">OG156</strain>
    </source>
</reference>
<accession>A0A2J0SNE9</accession>
<reference evidence="2" key="2">
    <citation type="journal article" date="2020" name="Front. Microbiol.">
        <title>Genetic Variants of the DSF Quorum Sensing System in Stenotrophomonas maltophilia Influence Virulence and Resistance Phenotypes Among Genotypically Diverse Clinical Isolates.</title>
        <authorList>
            <person name="Yero D."/>
            <person name="Huedo P."/>
            <person name="Conchillo-Sole O."/>
            <person name="Martinez-Servat S."/>
            <person name="Mamat U."/>
            <person name="Coves X."/>
            <person name="Llanas F."/>
            <person name="Roca I."/>
            <person name="Vila J."/>
            <person name="Schaible U.E."/>
            <person name="Daura X."/>
            <person name="Gibert I."/>
        </authorList>
    </citation>
    <scope>NUCLEOTIDE SEQUENCE</scope>
    <source>
        <strain evidence="2">OG156</strain>
    </source>
</reference>
<feature type="transmembrane region" description="Helical" evidence="1">
    <location>
        <begin position="83"/>
        <end position="106"/>
    </location>
</feature>
<evidence type="ECO:0000256" key="1">
    <source>
        <dbReference type="SAM" id="Phobius"/>
    </source>
</evidence>
<keyword evidence="1" id="KW-0472">Membrane</keyword>
<keyword evidence="1" id="KW-1133">Transmembrane helix</keyword>
<protein>
    <recommendedName>
        <fullName evidence="4">Transmembrane protein</fullName>
    </recommendedName>
</protein>
<keyword evidence="1" id="KW-0812">Transmembrane</keyword>
<organism evidence="2 3">
    <name type="scientific">Stenotrophomonas maltophilia</name>
    <name type="common">Pseudomonas maltophilia</name>
    <name type="synonym">Xanthomonas maltophilia</name>
    <dbReference type="NCBI Taxonomy" id="40324"/>
    <lineage>
        <taxon>Bacteria</taxon>
        <taxon>Pseudomonadati</taxon>
        <taxon>Pseudomonadota</taxon>
        <taxon>Gammaproteobacteria</taxon>
        <taxon>Lysobacterales</taxon>
        <taxon>Lysobacteraceae</taxon>
        <taxon>Stenotrophomonas</taxon>
        <taxon>Stenotrophomonas maltophilia group</taxon>
    </lineage>
</organism>
<feature type="transmembrane region" description="Helical" evidence="1">
    <location>
        <begin position="194"/>
        <end position="214"/>
    </location>
</feature>
<sequence>MLRLFISRDDIQDPFVKKNLSDYSALAVFRLTYGIPARTLVDAKKIIGKAQARNVPLDLVGLAGSAFDLDNFTVIEKKRPRGIGIALCGLMLFACFWLTWILAYGATEQRLLVSLNTTGTWLWLGKDQAQIAKPALSGERPILSVASCADTSKVKYEDQGAGGFRPADPDILCDIWADPRTSAELMKSVREQRLTFLFASAFLAWTCLMLFDALRRAFAIRALARSLPQPSIQTDAPSGRSRYRLVMLLKCGAWLDWRVGIKTDTLKPPAGGARRGH</sequence>
<dbReference type="AlphaFoldDB" id="A0A2J0SNE9"/>
<gene>
    <name evidence="2" type="ORF">D7Y33_05915</name>
</gene>
<evidence type="ECO:0000313" key="2">
    <source>
        <dbReference type="EMBL" id="MBA0310556.1"/>
    </source>
</evidence>
<dbReference type="EMBL" id="RAUE01000010">
    <property type="protein sequence ID" value="MBA0310556.1"/>
    <property type="molecule type" value="Genomic_DNA"/>
</dbReference>